<dbReference type="GO" id="GO:0022857">
    <property type="term" value="F:transmembrane transporter activity"/>
    <property type="evidence" value="ECO:0007669"/>
    <property type="project" value="InterPro"/>
</dbReference>
<protein>
    <submittedName>
        <fullName evidence="9">MFS family major facilitator transporter</fullName>
    </submittedName>
</protein>
<dbReference type="InterPro" id="IPR011701">
    <property type="entry name" value="MFS"/>
</dbReference>
<dbReference type="InterPro" id="IPR020846">
    <property type="entry name" value="MFS_dom"/>
</dbReference>
<dbReference type="PATRIC" id="fig|1423749.3.peg.168"/>
<comment type="caution">
    <text evidence="9">The sequence shown here is derived from an EMBL/GenBank/DDBJ whole genome shotgun (WGS) entry which is preliminary data.</text>
</comment>
<dbReference type="GO" id="GO:0005886">
    <property type="term" value="C:plasma membrane"/>
    <property type="evidence" value="ECO:0007669"/>
    <property type="project" value="UniProtKB-SubCell"/>
</dbReference>
<dbReference type="Pfam" id="PF07690">
    <property type="entry name" value="MFS_1"/>
    <property type="match status" value="1"/>
</dbReference>
<dbReference type="PROSITE" id="PS51257">
    <property type="entry name" value="PROKAR_LIPOPROTEIN"/>
    <property type="match status" value="1"/>
</dbReference>
<dbReference type="Proteomes" id="UP000051739">
    <property type="component" value="Unassembled WGS sequence"/>
</dbReference>
<feature type="transmembrane region" description="Helical" evidence="7">
    <location>
        <begin position="301"/>
        <end position="320"/>
    </location>
</feature>
<dbReference type="PANTHER" id="PTHR43414:SF6">
    <property type="entry name" value="MULTIDRUG RESISTANCE PROTEIN MDTG"/>
    <property type="match status" value="1"/>
</dbReference>
<keyword evidence="2" id="KW-0813">Transport</keyword>
<dbReference type="InterPro" id="IPR036259">
    <property type="entry name" value="MFS_trans_sf"/>
</dbReference>
<evidence type="ECO:0000256" key="7">
    <source>
        <dbReference type="SAM" id="Phobius"/>
    </source>
</evidence>
<keyword evidence="3" id="KW-1003">Cell membrane</keyword>
<dbReference type="Gene3D" id="1.20.1250.20">
    <property type="entry name" value="MFS general substrate transporter like domains"/>
    <property type="match status" value="2"/>
</dbReference>
<feature type="transmembrane region" description="Helical" evidence="7">
    <location>
        <begin position="152"/>
        <end position="172"/>
    </location>
</feature>
<evidence type="ECO:0000256" key="1">
    <source>
        <dbReference type="ARBA" id="ARBA00004651"/>
    </source>
</evidence>
<feature type="transmembrane region" description="Helical" evidence="7">
    <location>
        <begin position="267"/>
        <end position="289"/>
    </location>
</feature>
<evidence type="ECO:0000259" key="8">
    <source>
        <dbReference type="PROSITE" id="PS50850"/>
    </source>
</evidence>
<feature type="transmembrane region" description="Helical" evidence="7">
    <location>
        <begin position="387"/>
        <end position="407"/>
    </location>
</feature>
<keyword evidence="4 7" id="KW-0812">Transmembrane</keyword>
<accession>A0A0R1VL43</accession>
<evidence type="ECO:0000313" key="9">
    <source>
        <dbReference type="EMBL" id="KRM02508.1"/>
    </source>
</evidence>
<keyword evidence="6 7" id="KW-0472">Membrane</keyword>
<evidence type="ECO:0000256" key="5">
    <source>
        <dbReference type="ARBA" id="ARBA00022989"/>
    </source>
</evidence>
<feature type="transmembrane region" description="Helical" evidence="7">
    <location>
        <begin position="184"/>
        <end position="205"/>
    </location>
</feature>
<evidence type="ECO:0000256" key="3">
    <source>
        <dbReference type="ARBA" id="ARBA00022475"/>
    </source>
</evidence>
<keyword evidence="10" id="KW-1185">Reference proteome</keyword>
<dbReference type="PROSITE" id="PS50850">
    <property type="entry name" value="MFS"/>
    <property type="match status" value="1"/>
</dbReference>
<feature type="transmembrane region" description="Helical" evidence="7">
    <location>
        <begin position="105"/>
        <end position="127"/>
    </location>
</feature>
<keyword evidence="5 7" id="KW-1133">Transmembrane helix</keyword>
<feature type="domain" description="Major facilitator superfamily (MFS) profile" evidence="8">
    <location>
        <begin position="26"/>
        <end position="413"/>
    </location>
</feature>
<organism evidence="9 10">
    <name type="scientific">Limosilactobacillus gastricus DSM 16045</name>
    <dbReference type="NCBI Taxonomy" id="1423749"/>
    <lineage>
        <taxon>Bacteria</taxon>
        <taxon>Bacillati</taxon>
        <taxon>Bacillota</taxon>
        <taxon>Bacilli</taxon>
        <taxon>Lactobacillales</taxon>
        <taxon>Lactobacillaceae</taxon>
        <taxon>Limosilactobacillus</taxon>
    </lineage>
</organism>
<dbReference type="SUPFAM" id="SSF103473">
    <property type="entry name" value="MFS general substrate transporter"/>
    <property type="match status" value="1"/>
</dbReference>
<proteinExistence type="predicted"/>
<dbReference type="InterPro" id="IPR001958">
    <property type="entry name" value="Tet-R_TetA/multi-R_MdtG-like"/>
</dbReference>
<feature type="transmembrane region" description="Helical" evidence="7">
    <location>
        <begin position="65"/>
        <end position="85"/>
    </location>
</feature>
<reference evidence="9 10" key="1">
    <citation type="journal article" date="2015" name="Genome Announc.">
        <title>Expanding the biotechnology potential of lactobacilli through comparative genomics of 213 strains and associated genera.</title>
        <authorList>
            <person name="Sun Z."/>
            <person name="Harris H.M."/>
            <person name="McCann A."/>
            <person name="Guo C."/>
            <person name="Argimon S."/>
            <person name="Zhang W."/>
            <person name="Yang X."/>
            <person name="Jeffery I.B."/>
            <person name="Cooney J.C."/>
            <person name="Kagawa T.F."/>
            <person name="Liu W."/>
            <person name="Song Y."/>
            <person name="Salvetti E."/>
            <person name="Wrobel A."/>
            <person name="Rasinkangas P."/>
            <person name="Parkhill J."/>
            <person name="Rea M.C."/>
            <person name="O'Sullivan O."/>
            <person name="Ritari J."/>
            <person name="Douillard F.P."/>
            <person name="Paul Ross R."/>
            <person name="Yang R."/>
            <person name="Briner A.E."/>
            <person name="Felis G.E."/>
            <person name="de Vos W.M."/>
            <person name="Barrangou R."/>
            <person name="Klaenhammer T.R."/>
            <person name="Caufield P.W."/>
            <person name="Cui Y."/>
            <person name="Zhang H."/>
            <person name="O'Toole P.W."/>
        </authorList>
    </citation>
    <scope>NUCLEOTIDE SEQUENCE [LARGE SCALE GENOMIC DNA]</scope>
    <source>
        <strain evidence="9 10">DSM 16045</strain>
    </source>
</reference>
<dbReference type="AlphaFoldDB" id="A0A0R1VL43"/>
<dbReference type="PANTHER" id="PTHR43414">
    <property type="entry name" value="MULTIDRUG RESISTANCE PROTEIN MDTG"/>
    <property type="match status" value="1"/>
</dbReference>
<sequence>MVIVTKEISIMENTLNEQTPEGWHQTFITLWIGCFITGMGYSMTMPFLSLFIAELGNFSRFQLNIYSGLAFAITFLSQAVISPYWGSLADQKGRKLMCLRASFVMSITIFLVGFATNVWVIILLRFLQGLFSGYISNATALMASETPHSRSGWVMTSMMTSGVTGNLVGPLLGGTLSGWFGYRIPFFITGILMFLTFLITFFLVHEHFSPIKKEELKPLKGIIAELPNVKIIVIMFFTTMFVQASVMSIDPIVSLYVKELMHGQGNISFVAGVVAATPGLGTLIASSKIGHTMDHIGPQKILIIGLAVAAALFVPMTFVSSPWALAFWRFILGLANAALLPAVQTILTLDSPADAFGRIFSYNQSFQAAGSVMGSLAGSTISGAFSYQAVFIVTGIMLLFNFILVIFNRTKSLS</sequence>
<name>A0A0R1VL43_9LACO</name>
<dbReference type="EMBL" id="AZFN01000010">
    <property type="protein sequence ID" value="KRM02508.1"/>
    <property type="molecule type" value="Genomic_DNA"/>
</dbReference>
<evidence type="ECO:0000256" key="2">
    <source>
        <dbReference type="ARBA" id="ARBA00022448"/>
    </source>
</evidence>
<evidence type="ECO:0000256" key="6">
    <source>
        <dbReference type="ARBA" id="ARBA00023136"/>
    </source>
</evidence>
<feature type="transmembrane region" description="Helical" evidence="7">
    <location>
        <begin position="226"/>
        <end position="247"/>
    </location>
</feature>
<evidence type="ECO:0000313" key="10">
    <source>
        <dbReference type="Proteomes" id="UP000051739"/>
    </source>
</evidence>
<comment type="subcellular location">
    <subcellularLocation>
        <location evidence="1">Cell membrane</location>
        <topology evidence="1">Multi-pass membrane protein</topology>
    </subcellularLocation>
</comment>
<dbReference type="PRINTS" id="PR01035">
    <property type="entry name" value="TCRTETA"/>
</dbReference>
<feature type="transmembrane region" description="Helical" evidence="7">
    <location>
        <begin position="28"/>
        <end position="53"/>
    </location>
</feature>
<gene>
    <name evidence="9" type="ORF">FC60_GL000168</name>
</gene>
<evidence type="ECO:0000256" key="4">
    <source>
        <dbReference type="ARBA" id="ARBA00022692"/>
    </source>
</evidence>
<feature type="transmembrane region" description="Helical" evidence="7">
    <location>
        <begin position="326"/>
        <end position="347"/>
    </location>
</feature>